<sequence>MAQITPDITLPPPAPGQAFMNVSALEGGILPICLDFIVAGALPSEVISCPSLCFFLRHSQTGANLVFDLGIRRDLDAYPPIVPKQYERFFPESIDQTVSESLDKGGFPPEVVEAVVISHLHWDHIGDPAPFSRATFVVGGACRSLIDSGHPSDPNSEIMTNSIPLDRARFLASSDFNTSIGPFPRALDYFGDGSMYIIDAPGHLAGHLNILARTSADGAWIFLGGDSAHDFRLITGVKEIAYSSDETGHVICAHASKDDAAETIRRIGALLKGPRVHVLLAHDNLWYNENKGGPAFFPGTIPTL</sequence>
<dbReference type="InterPro" id="IPR036866">
    <property type="entry name" value="RibonucZ/Hydroxyglut_hydro"/>
</dbReference>
<keyword evidence="3" id="KW-0479">Metal-binding</keyword>
<dbReference type="GO" id="GO:0016787">
    <property type="term" value="F:hydrolase activity"/>
    <property type="evidence" value="ECO:0007669"/>
    <property type="project" value="UniProtKB-KW"/>
</dbReference>
<dbReference type="EMBL" id="GL945437">
    <property type="protein sequence ID" value="EGO22180.1"/>
    <property type="molecule type" value="Genomic_DNA"/>
</dbReference>
<evidence type="ECO:0000256" key="3">
    <source>
        <dbReference type="ARBA" id="ARBA00022723"/>
    </source>
</evidence>
<keyword evidence="5" id="KW-0862">Zinc</keyword>
<proteinExistence type="inferred from homology"/>
<dbReference type="SMART" id="SM00849">
    <property type="entry name" value="Lactamase_B"/>
    <property type="match status" value="1"/>
</dbReference>
<feature type="domain" description="Metallo-beta-lactamase" evidence="6">
    <location>
        <begin position="50"/>
        <end position="254"/>
    </location>
</feature>
<protein>
    <recommendedName>
        <fullName evidence="6">Metallo-beta-lactamase domain-containing protein</fullName>
    </recommendedName>
</protein>
<dbReference type="SUPFAM" id="SSF56281">
    <property type="entry name" value="Metallo-hydrolase/oxidoreductase"/>
    <property type="match status" value="1"/>
</dbReference>
<evidence type="ECO:0000256" key="5">
    <source>
        <dbReference type="ARBA" id="ARBA00022833"/>
    </source>
</evidence>
<comment type="cofactor">
    <cofactor evidence="1">
        <name>Zn(2+)</name>
        <dbReference type="ChEBI" id="CHEBI:29105"/>
    </cofactor>
</comment>
<dbReference type="RefSeq" id="XP_007320718.1">
    <property type="nucleotide sequence ID" value="XM_007320656.1"/>
</dbReference>
<dbReference type="CDD" id="cd07730">
    <property type="entry name" value="metallo-hydrolase-like_MBL-fold"/>
    <property type="match status" value="1"/>
</dbReference>
<reference evidence="7" key="1">
    <citation type="submission" date="2011-04" db="EMBL/GenBank/DDBJ databases">
        <title>Evolution of plant cell wall degrading machinery underlies the functional diversity of forest fungi.</title>
        <authorList>
            <consortium name="US DOE Joint Genome Institute (JGI-PGF)"/>
            <person name="Eastwood D.C."/>
            <person name="Floudas D."/>
            <person name="Binder M."/>
            <person name="Majcherczyk A."/>
            <person name="Schneider P."/>
            <person name="Aerts A."/>
            <person name="Asiegbu F.O."/>
            <person name="Baker S.E."/>
            <person name="Barry K."/>
            <person name="Bendiksby M."/>
            <person name="Blumentritt M."/>
            <person name="Coutinho P.M."/>
            <person name="Cullen D."/>
            <person name="Cullen D."/>
            <person name="Gathman A."/>
            <person name="Goodell B."/>
            <person name="Henrissat B."/>
            <person name="Ihrmark K."/>
            <person name="Kauserud H."/>
            <person name="Kohler A."/>
            <person name="LaButti K."/>
            <person name="Lapidus A."/>
            <person name="Lavin J.L."/>
            <person name="Lee Y.-H."/>
            <person name="Lindquist E."/>
            <person name="Lilly W."/>
            <person name="Lucas S."/>
            <person name="Morin E."/>
            <person name="Murat C."/>
            <person name="Oguiza J.A."/>
            <person name="Park J."/>
            <person name="Pisabarro A.G."/>
            <person name="Riley R."/>
            <person name="Rosling A."/>
            <person name="Salamov A."/>
            <person name="Schmidt O."/>
            <person name="Schmutz J."/>
            <person name="Skrede I."/>
            <person name="Stenlid J."/>
            <person name="Wiebenga A."/>
            <person name="Xie X."/>
            <person name="Kues U."/>
            <person name="Hibbett D.S."/>
            <person name="Hoffmeister D."/>
            <person name="Hogberg N."/>
            <person name="Martin F."/>
            <person name="Grigoriev I.V."/>
            <person name="Watkinson S.C."/>
        </authorList>
    </citation>
    <scope>NUCLEOTIDE SEQUENCE</scope>
    <source>
        <strain evidence="7">S7.9</strain>
    </source>
</reference>
<comment type="similarity">
    <text evidence="2">Belongs to the metallo-beta-lactamase superfamily.</text>
</comment>
<evidence type="ECO:0000259" key="6">
    <source>
        <dbReference type="SMART" id="SM00849"/>
    </source>
</evidence>
<gene>
    <name evidence="7" type="ORF">SERLADRAFT_440196</name>
</gene>
<accession>F8P3T1</accession>
<dbReference type="HOGENOM" id="CLU_030571_1_1_1"/>
<dbReference type="Pfam" id="PF00753">
    <property type="entry name" value="Lactamase_B"/>
    <property type="match status" value="1"/>
</dbReference>
<dbReference type="Gene3D" id="3.60.15.10">
    <property type="entry name" value="Ribonuclease Z/Hydroxyacylglutathione hydrolase-like"/>
    <property type="match status" value="1"/>
</dbReference>
<keyword evidence="4" id="KW-0378">Hydrolase</keyword>
<dbReference type="KEGG" id="sla:SERLADRAFT_440196"/>
<evidence type="ECO:0000256" key="1">
    <source>
        <dbReference type="ARBA" id="ARBA00001947"/>
    </source>
</evidence>
<dbReference type="OrthoDB" id="10250730at2759"/>
<evidence type="ECO:0000256" key="2">
    <source>
        <dbReference type="ARBA" id="ARBA00007749"/>
    </source>
</evidence>
<evidence type="ECO:0000256" key="4">
    <source>
        <dbReference type="ARBA" id="ARBA00022801"/>
    </source>
</evidence>
<evidence type="ECO:0000313" key="7">
    <source>
        <dbReference type="EMBL" id="EGO22180.1"/>
    </source>
</evidence>
<dbReference type="AlphaFoldDB" id="F8P3T1"/>
<dbReference type="PANTHER" id="PTHR42978:SF2">
    <property type="entry name" value="102 KBASES UNSTABLE REGION: FROM 1 TO 119443"/>
    <property type="match status" value="1"/>
</dbReference>
<dbReference type="PANTHER" id="PTHR42978">
    <property type="entry name" value="QUORUM-QUENCHING LACTONASE YTNP-RELATED-RELATED"/>
    <property type="match status" value="1"/>
</dbReference>
<dbReference type="GeneID" id="18815330"/>
<dbReference type="Proteomes" id="UP000008064">
    <property type="component" value="Unassembled WGS sequence"/>
</dbReference>
<dbReference type="InterPro" id="IPR001279">
    <property type="entry name" value="Metallo-B-lactamas"/>
</dbReference>
<organism>
    <name type="scientific">Serpula lacrymans var. lacrymans (strain S7.9)</name>
    <name type="common">Dry rot fungus</name>
    <dbReference type="NCBI Taxonomy" id="578457"/>
    <lineage>
        <taxon>Eukaryota</taxon>
        <taxon>Fungi</taxon>
        <taxon>Dikarya</taxon>
        <taxon>Basidiomycota</taxon>
        <taxon>Agaricomycotina</taxon>
        <taxon>Agaricomycetes</taxon>
        <taxon>Agaricomycetidae</taxon>
        <taxon>Boletales</taxon>
        <taxon>Coniophorineae</taxon>
        <taxon>Serpulaceae</taxon>
        <taxon>Serpula</taxon>
    </lineage>
</organism>
<name>F8P3T1_SERL9</name>
<dbReference type="InterPro" id="IPR051013">
    <property type="entry name" value="MBL_superfamily_lactonases"/>
</dbReference>
<dbReference type="GO" id="GO:0046872">
    <property type="term" value="F:metal ion binding"/>
    <property type="evidence" value="ECO:0007669"/>
    <property type="project" value="UniProtKB-KW"/>
</dbReference>